<reference evidence="2" key="1">
    <citation type="submission" date="2021-03" db="EMBL/GenBank/DDBJ databases">
        <authorList>
            <person name="So Y."/>
        </authorList>
    </citation>
    <scope>NUCLEOTIDE SEQUENCE</scope>
    <source>
        <strain evidence="2">SG15</strain>
    </source>
</reference>
<comment type="caution">
    <text evidence="2">The sequence shown here is derived from an EMBL/GenBank/DDBJ whole genome shotgun (WGS) entry which is preliminary data.</text>
</comment>
<keyword evidence="3" id="KW-1185">Reference proteome</keyword>
<dbReference type="AlphaFoldDB" id="A0A940N3J1"/>
<sequence>MGTTHPPLRKVIDAIYAAAASPEGWSDALTVLADHVGGTGAMLVFNAPAEKRAAMVTGRLRPDLTQLYMRDPSYADNPWTTRLTAVPMGRPGIASRYVDPALLRRTPTYADLLLPQKIEDLVVLTHPAMSRGRASGGFGITLCQRGAERADDAARRLGRLAPHLYRCLEISLRMAPYADGRAQLDAVLQAMPGAALLLDGAGRLLLANPPAEAVLRAADGLTAGADGGLRLVASLPAETRLLSRRVAEALACSADAEEALSGPFLLSRPSGRPPLLLTVLPLPPSAFPIWHMGSSPRALVLVTDPNALRMVEAAGLCAVLGLTPAEARVATLIAAGASVPQAASALCVSPTTVKTQLSSCFEKTGLRSQMALARLINGFPGAPEGDAES</sequence>
<dbReference type="RefSeq" id="WP_209373918.1">
    <property type="nucleotide sequence ID" value="NZ_JAGIZA010000006.1"/>
</dbReference>
<gene>
    <name evidence="2" type="ORF">J5Y10_12270</name>
</gene>
<name>A0A940N3J1_9PROT</name>
<proteinExistence type="predicted"/>
<evidence type="ECO:0000313" key="3">
    <source>
        <dbReference type="Proteomes" id="UP000677537"/>
    </source>
</evidence>
<dbReference type="SUPFAM" id="SSF46894">
    <property type="entry name" value="C-terminal effector domain of the bipartite response regulators"/>
    <property type="match status" value="1"/>
</dbReference>
<dbReference type="SMART" id="SM00421">
    <property type="entry name" value="HTH_LUXR"/>
    <property type="match status" value="1"/>
</dbReference>
<dbReference type="InterPro" id="IPR000792">
    <property type="entry name" value="Tscrpt_reg_LuxR_C"/>
</dbReference>
<dbReference type="Gene3D" id="1.10.10.10">
    <property type="entry name" value="Winged helix-like DNA-binding domain superfamily/Winged helix DNA-binding domain"/>
    <property type="match status" value="1"/>
</dbReference>
<accession>A0A940N3J1</accession>
<dbReference type="GO" id="GO:0006355">
    <property type="term" value="P:regulation of DNA-templated transcription"/>
    <property type="evidence" value="ECO:0007669"/>
    <property type="project" value="InterPro"/>
</dbReference>
<feature type="domain" description="HTH luxR-type" evidence="1">
    <location>
        <begin position="319"/>
        <end position="376"/>
    </location>
</feature>
<dbReference type="InterPro" id="IPR036388">
    <property type="entry name" value="WH-like_DNA-bd_sf"/>
</dbReference>
<dbReference type="EMBL" id="JAGIZA010000006">
    <property type="protein sequence ID" value="MBP0493552.1"/>
    <property type="molecule type" value="Genomic_DNA"/>
</dbReference>
<dbReference type="Proteomes" id="UP000677537">
    <property type="component" value="Unassembled WGS sequence"/>
</dbReference>
<protein>
    <submittedName>
        <fullName evidence="2">Helix-turn-helix transcriptional regulator</fullName>
    </submittedName>
</protein>
<organism evidence="2 3">
    <name type="scientific">Roseomonas indoligenes</name>
    <dbReference type="NCBI Taxonomy" id="2820811"/>
    <lineage>
        <taxon>Bacteria</taxon>
        <taxon>Pseudomonadati</taxon>
        <taxon>Pseudomonadota</taxon>
        <taxon>Alphaproteobacteria</taxon>
        <taxon>Acetobacterales</taxon>
        <taxon>Roseomonadaceae</taxon>
        <taxon>Roseomonas</taxon>
    </lineage>
</organism>
<dbReference type="InterPro" id="IPR016032">
    <property type="entry name" value="Sig_transdc_resp-reg_C-effctor"/>
</dbReference>
<dbReference type="Pfam" id="PF00196">
    <property type="entry name" value="GerE"/>
    <property type="match status" value="1"/>
</dbReference>
<evidence type="ECO:0000313" key="2">
    <source>
        <dbReference type="EMBL" id="MBP0493552.1"/>
    </source>
</evidence>
<dbReference type="CDD" id="cd06170">
    <property type="entry name" value="LuxR_C_like"/>
    <property type="match status" value="1"/>
</dbReference>
<evidence type="ECO:0000259" key="1">
    <source>
        <dbReference type="SMART" id="SM00421"/>
    </source>
</evidence>
<dbReference type="GO" id="GO:0003677">
    <property type="term" value="F:DNA binding"/>
    <property type="evidence" value="ECO:0007669"/>
    <property type="project" value="InterPro"/>
</dbReference>